<evidence type="ECO:0000256" key="5">
    <source>
        <dbReference type="ARBA" id="ARBA00023458"/>
    </source>
</evidence>
<dbReference type="EMBL" id="MWDQ01000147">
    <property type="protein sequence ID" value="OQB71906.1"/>
    <property type="molecule type" value="Genomic_DNA"/>
</dbReference>
<dbReference type="PRINTS" id="PR01652">
    <property type="entry name" value="SHAPEPROTEIN"/>
</dbReference>
<comment type="similarity">
    <text evidence="5 6">Belongs to the FtsA/MreB family.</text>
</comment>
<dbReference type="GO" id="GO:0008360">
    <property type="term" value="P:regulation of cell shape"/>
    <property type="evidence" value="ECO:0007669"/>
    <property type="project" value="UniProtKB-UniRule"/>
</dbReference>
<comment type="subunit">
    <text evidence="6">Forms polymers.</text>
</comment>
<dbReference type="GO" id="GO:0005737">
    <property type="term" value="C:cytoplasm"/>
    <property type="evidence" value="ECO:0007669"/>
    <property type="project" value="UniProtKB-SubCell"/>
</dbReference>
<comment type="subcellular location">
    <subcellularLocation>
        <location evidence="6">Cytoplasm</location>
    </subcellularLocation>
    <text evidence="6">Membrane-associated.</text>
</comment>
<dbReference type="HAMAP" id="MF_02207">
    <property type="entry name" value="MreB"/>
    <property type="match status" value="1"/>
</dbReference>
<name>A0A1V6C4U9_UNCT6</name>
<sequence length="341" mass="37028">MVKLFRLLSNDLGIDLGTANTAVYLRGKGVVLMEPSIVAINHNTKQVLAVGTEAKKMLGKTPANIIAMKPMKDGVIADFDACEAMLRYFINRVRSPRHKFVMPPRMVIAVPSGITSVERRAVRETALKAGARIVRLVEEPMASAIGVGLPVEEPCGSFILDIGGGTTEMAVISLGGLVLTKSLRIAGNEMDEAISNYLKKKYNLLIGEKTAEDIKIQIGSAFPLEEELTIEVHGRDLVEGLPKMIKVRSEEIRDALRDTLMAIVSAVRDILEETPPELSSDLVENGLVIAGGGALLRNIDKLISQETKLPVVIAENPLLAVVTGAGKMLDEERYFKMFPSE</sequence>
<dbReference type="InterPro" id="IPR004753">
    <property type="entry name" value="MreB"/>
</dbReference>
<reference evidence="7" key="1">
    <citation type="submission" date="2017-02" db="EMBL/GenBank/DDBJ databases">
        <title>Delving into the versatile metabolic prowess of the omnipresent phylum Bacteroidetes.</title>
        <authorList>
            <person name="Nobu M.K."/>
            <person name="Mei R."/>
            <person name="Narihiro T."/>
            <person name="Kuroda K."/>
            <person name="Liu W.-T."/>
        </authorList>
    </citation>
    <scope>NUCLEOTIDE SEQUENCE</scope>
    <source>
        <strain evidence="7">ADurb.Bin131</strain>
    </source>
</reference>
<comment type="caution">
    <text evidence="7">The sequence shown here is derived from an EMBL/GenBank/DDBJ whole genome shotgun (WGS) entry which is preliminary data.</text>
</comment>
<keyword evidence="1 6" id="KW-0963">Cytoplasm</keyword>
<dbReference type="InterPro" id="IPR043129">
    <property type="entry name" value="ATPase_NBD"/>
</dbReference>
<evidence type="ECO:0000256" key="6">
    <source>
        <dbReference type="HAMAP-Rule" id="MF_02207"/>
    </source>
</evidence>
<dbReference type="AlphaFoldDB" id="A0A1V6C4U9"/>
<proteinExistence type="inferred from homology"/>
<feature type="binding site" evidence="6">
    <location>
        <begin position="18"/>
        <end position="20"/>
    </location>
    <ligand>
        <name>ATP</name>
        <dbReference type="ChEBI" id="CHEBI:30616"/>
    </ligand>
</feature>
<accession>A0A1V6C4U9</accession>
<dbReference type="InterPro" id="IPR056546">
    <property type="entry name" value="MreB_MamK-like"/>
</dbReference>
<evidence type="ECO:0000313" key="7">
    <source>
        <dbReference type="EMBL" id="OQB71906.1"/>
    </source>
</evidence>
<dbReference type="CDD" id="cd10225">
    <property type="entry name" value="ASKHA_NBD_MreB-like"/>
    <property type="match status" value="1"/>
</dbReference>
<keyword evidence="2 6" id="KW-0547">Nucleotide-binding</keyword>
<protein>
    <recommendedName>
        <fullName evidence="6">Cell shape-determining protein MreB</fullName>
    </recommendedName>
</protein>
<dbReference type="Proteomes" id="UP000485562">
    <property type="component" value="Unassembled WGS sequence"/>
</dbReference>
<evidence type="ECO:0000256" key="2">
    <source>
        <dbReference type="ARBA" id="ARBA00022741"/>
    </source>
</evidence>
<dbReference type="Pfam" id="PF06723">
    <property type="entry name" value="MreB_Mbl"/>
    <property type="match status" value="1"/>
</dbReference>
<keyword evidence="4 6" id="KW-0133">Cell shape</keyword>
<comment type="function">
    <text evidence="6">Forms membrane-associated dynamic filaments that are essential for cell shape determination. Acts by regulating cell wall synthesis and cell elongation, and thus cell shape. A feedback loop between cell geometry and MreB localization may maintain elongated cell shape by targeting cell wall growth to regions of negative cell wall curvature.</text>
</comment>
<evidence type="ECO:0000256" key="4">
    <source>
        <dbReference type="ARBA" id="ARBA00022960"/>
    </source>
</evidence>
<dbReference type="NCBIfam" id="TIGR00904">
    <property type="entry name" value="mreB"/>
    <property type="match status" value="1"/>
</dbReference>
<organism evidence="7">
    <name type="scientific">candidate division TA06 bacterium ADurb.Bin131</name>
    <dbReference type="NCBI Taxonomy" id="1852827"/>
    <lineage>
        <taxon>Bacteria</taxon>
        <taxon>Bacteria division TA06</taxon>
    </lineage>
</organism>
<feature type="binding site" evidence="6">
    <location>
        <begin position="292"/>
        <end position="295"/>
    </location>
    <ligand>
        <name>ATP</name>
        <dbReference type="ChEBI" id="CHEBI:30616"/>
    </ligand>
</feature>
<evidence type="ECO:0000256" key="1">
    <source>
        <dbReference type="ARBA" id="ARBA00022490"/>
    </source>
</evidence>
<dbReference type="Gene3D" id="3.30.420.40">
    <property type="match status" value="2"/>
</dbReference>
<dbReference type="GO" id="GO:0005524">
    <property type="term" value="F:ATP binding"/>
    <property type="evidence" value="ECO:0007669"/>
    <property type="project" value="UniProtKB-KW"/>
</dbReference>
<dbReference type="PANTHER" id="PTHR42749">
    <property type="entry name" value="CELL SHAPE-DETERMINING PROTEIN MREB"/>
    <property type="match status" value="1"/>
</dbReference>
<gene>
    <name evidence="6 7" type="primary">mreB</name>
    <name evidence="7" type="ORF">BWX89_01573</name>
</gene>
<dbReference type="SUPFAM" id="SSF53067">
    <property type="entry name" value="Actin-like ATPase domain"/>
    <property type="match status" value="2"/>
</dbReference>
<dbReference type="PANTHER" id="PTHR42749:SF1">
    <property type="entry name" value="CELL SHAPE-DETERMINING PROTEIN MREB"/>
    <property type="match status" value="1"/>
</dbReference>
<evidence type="ECO:0000256" key="3">
    <source>
        <dbReference type="ARBA" id="ARBA00022840"/>
    </source>
</evidence>
<dbReference type="NCBIfam" id="NF010539">
    <property type="entry name" value="PRK13927.1"/>
    <property type="match status" value="1"/>
</dbReference>
<feature type="binding site" evidence="6">
    <location>
        <begin position="164"/>
        <end position="166"/>
    </location>
    <ligand>
        <name>ATP</name>
        <dbReference type="ChEBI" id="CHEBI:30616"/>
    </ligand>
</feature>
<feature type="binding site" evidence="6">
    <location>
        <begin position="212"/>
        <end position="215"/>
    </location>
    <ligand>
        <name>ATP</name>
        <dbReference type="ChEBI" id="CHEBI:30616"/>
    </ligand>
</feature>
<keyword evidence="3 6" id="KW-0067">ATP-binding</keyword>
<dbReference type="GO" id="GO:0000902">
    <property type="term" value="P:cell morphogenesis"/>
    <property type="evidence" value="ECO:0007669"/>
    <property type="project" value="InterPro"/>
</dbReference>